<name>A0A4Q9Q2R0_9APHY</name>
<accession>A0A4Q9Q2R0</accession>
<protein>
    <submittedName>
        <fullName evidence="1">Uncharacterized protein</fullName>
    </submittedName>
</protein>
<gene>
    <name evidence="1" type="ORF">BD310DRAFT_920945</name>
</gene>
<proteinExistence type="predicted"/>
<evidence type="ECO:0000313" key="1">
    <source>
        <dbReference type="EMBL" id="TBU61543.1"/>
    </source>
</evidence>
<organism evidence="1 2">
    <name type="scientific">Dichomitus squalens</name>
    <dbReference type="NCBI Taxonomy" id="114155"/>
    <lineage>
        <taxon>Eukaryota</taxon>
        <taxon>Fungi</taxon>
        <taxon>Dikarya</taxon>
        <taxon>Basidiomycota</taxon>
        <taxon>Agaricomycotina</taxon>
        <taxon>Agaricomycetes</taxon>
        <taxon>Polyporales</taxon>
        <taxon>Polyporaceae</taxon>
        <taxon>Dichomitus</taxon>
    </lineage>
</organism>
<dbReference type="AlphaFoldDB" id="A0A4Q9Q2R0"/>
<dbReference type="Proteomes" id="UP000292082">
    <property type="component" value="Unassembled WGS sequence"/>
</dbReference>
<reference evidence="1 2" key="1">
    <citation type="submission" date="2019-01" db="EMBL/GenBank/DDBJ databases">
        <title>Draft genome sequences of three monokaryotic isolates of the white-rot basidiomycete fungus Dichomitus squalens.</title>
        <authorList>
            <consortium name="DOE Joint Genome Institute"/>
            <person name="Lopez S.C."/>
            <person name="Andreopoulos B."/>
            <person name="Pangilinan J."/>
            <person name="Lipzen A."/>
            <person name="Riley R."/>
            <person name="Ahrendt S."/>
            <person name="Ng V."/>
            <person name="Barry K."/>
            <person name="Daum C."/>
            <person name="Grigoriev I.V."/>
            <person name="Hilden K.S."/>
            <person name="Makela M.R."/>
            <person name="de Vries R.P."/>
        </authorList>
    </citation>
    <scope>NUCLEOTIDE SEQUENCE [LARGE SCALE GENOMIC DNA]</scope>
    <source>
        <strain evidence="1 2">CBS 464.89</strain>
    </source>
</reference>
<evidence type="ECO:0000313" key="2">
    <source>
        <dbReference type="Proteomes" id="UP000292082"/>
    </source>
</evidence>
<dbReference type="EMBL" id="ML145098">
    <property type="protein sequence ID" value="TBU61543.1"/>
    <property type="molecule type" value="Genomic_DNA"/>
</dbReference>
<keyword evidence="2" id="KW-1185">Reference proteome</keyword>
<sequence>MSVEFIRSSRSMLHTFEETSKCSHLELVLEDLPDVPYEDSPMWLGKLCEPVYLRTSDRSEISHLQCSQNRCDALIRGDDPAPLYPIASNMCFSLHFPCLLLDRELHWVVYSHEQTTEASRLCEQHSRRNGACMVSAAMSKRR</sequence>